<dbReference type="AlphaFoldDB" id="A0A2T1K6I6"/>
<sequence length="301" mass="32725">MLAESGWFRISGKPVAIAVMLLSGWLAACDSGPSDDPQVSSVSAAANAQDVSLVLEPGQLDWVGGKIFQNECAGQHRCLVHWNQGEAFPSLGIGHFIWYPAGVEGPFVESFPGLIRFMQARGVVIPDSLLQLDPFAAPWPDKAAFQKAEDSPQVDALRDFLARTAGIQAAYIFARAQGSFASILAVVAENDRSLLRSRLQALSETPGGAYALMDYVNFKGEGLVESERYQGQGWGLLQVLEEMDARQGQAPLAAFREAAAKVLTRRAANAENPIERQRWLPGWLKRLETYREPEPGEGAAL</sequence>
<comment type="caution">
    <text evidence="1">The sequence shown here is derived from an EMBL/GenBank/DDBJ whole genome shotgun (WGS) entry which is preliminary data.</text>
</comment>
<organism evidence="1 2">
    <name type="scientific">Marinobacter fuscus</name>
    <dbReference type="NCBI Taxonomy" id="2109942"/>
    <lineage>
        <taxon>Bacteria</taxon>
        <taxon>Pseudomonadati</taxon>
        <taxon>Pseudomonadota</taxon>
        <taxon>Gammaproteobacteria</taxon>
        <taxon>Pseudomonadales</taxon>
        <taxon>Marinobacteraceae</taxon>
        <taxon>Marinobacter</taxon>
    </lineage>
</organism>
<reference evidence="1 2" key="1">
    <citation type="submission" date="2018-03" db="EMBL/GenBank/DDBJ databases">
        <title>Marinobacter brunus sp. nov., a marine bacterium of Gamma-proteobacteria isolated from the surface seawater of the South China Sea.</title>
        <authorList>
            <person name="Cheng H."/>
            <person name="Wu Y.-H."/>
            <person name="Xamxidin M."/>
            <person name="Xu X.-W."/>
        </authorList>
    </citation>
    <scope>NUCLEOTIDE SEQUENCE [LARGE SCALE GENOMIC DNA]</scope>
    <source>
        <strain evidence="1 2">NH169-3</strain>
    </source>
</reference>
<evidence type="ECO:0000313" key="1">
    <source>
        <dbReference type="EMBL" id="PSF05373.1"/>
    </source>
</evidence>
<evidence type="ECO:0000313" key="2">
    <source>
        <dbReference type="Proteomes" id="UP000239866"/>
    </source>
</evidence>
<accession>A0A2T1K6I6</accession>
<dbReference type="RefSeq" id="WP_106764247.1">
    <property type="nucleotide sequence ID" value="NZ_PXNP01000103.1"/>
</dbReference>
<protein>
    <submittedName>
        <fullName evidence="1">Uncharacterized protein</fullName>
    </submittedName>
</protein>
<dbReference type="OrthoDB" id="20998at2"/>
<proteinExistence type="predicted"/>
<gene>
    <name evidence="1" type="ORF">C7H09_15330</name>
</gene>
<dbReference type="EMBL" id="PXNP01000103">
    <property type="protein sequence ID" value="PSF05373.1"/>
    <property type="molecule type" value="Genomic_DNA"/>
</dbReference>
<dbReference type="Proteomes" id="UP000239866">
    <property type="component" value="Unassembled WGS sequence"/>
</dbReference>
<keyword evidence="2" id="KW-1185">Reference proteome</keyword>
<name>A0A2T1K6I6_9GAMM</name>